<accession>A0AAE3LJS7</accession>
<organism evidence="1 2">
    <name type="scientific">Hominimerdicola aceti</name>
    <dbReference type="NCBI Taxonomy" id="2981726"/>
    <lineage>
        <taxon>Bacteria</taxon>
        <taxon>Bacillati</taxon>
        <taxon>Bacillota</taxon>
        <taxon>Clostridia</taxon>
        <taxon>Eubacteriales</taxon>
        <taxon>Oscillospiraceae</taxon>
        <taxon>Hominimerdicola</taxon>
    </lineage>
</organism>
<comment type="caution">
    <text evidence="1">The sequence shown here is derived from an EMBL/GenBank/DDBJ whole genome shotgun (WGS) entry which is preliminary data.</text>
</comment>
<keyword evidence="2" id="KW-1185">Reference proteome</keyword>
<dbReference type="EMBL" id="JAOQJZ010000002">
    <property type="protein sequence ID" value="MCU6704967.1"/>
    <property type="molecule type" value="Genomic_DNA"/>
</dbReference>
<proteinExistence type="predicted"/>
<name>A0AAE3LJS7_9FIRM</name>
<reference evidence="1 2" key="1">
    <citation type="journal article" date="2021" name="ISME Commun">
        <title>Automated analysis of genomic sequences facilitates high-throughput and comprehensive description of bacteria.</title>
        <authorList>
            <person name="Hitch T.C.A."/>
        </authorList>
    </citation>
    <scope>NUCLEOTIDE SEQUENCE [LARGE SCALE GENOMIC DNA]</scope>
    <source>
        <strain evidence="1 2">Sanger_31</strain>
    </source>
</reference>
<dbReference type="RefSeq" id="WP_267300439.1">
    <property type="nucleotide sequence ID" value="NZ_JAOQJZ010000002.1"/>
</dbReference>
<evidence type="ECO:0000313" key="2">
    <source>
        <dbReference type="Proteomes" id="UP001208131"/>
    </source>
</evidence>
<dbReference type="Proteomes" id="UP001208131">
    <property type="component" value="Unassembled WGS sequence"/>
</dbReference>
<dbReference type="AlphaFoldDB" id="A0AAE3LJS7"/>
<protein>
    <submittedName>
        <fullName evidence="1">Uncharacterized protein</fullName>
    </submittedName>
</protein>
<sequence length="85" mass="9823">MVTDGNIIKEARFFVKAYSKEFCQTYSDLCGSPFAECIKSALDGQLRIAEKLESLEKTYCDKIKLPIADSIDVNRFLYKNREDMR</sequence>
<gene>
    <name evidence="1" type="ORF">OCV57_03355</name>
</gene>
<evidence type="ECO:0000313" key="1">
    <source>
        <dbReference type="EMBL" id="MCU6704967.1"/>
    </source>
</evidence>